<reference evidence="1 2" key="1">
    <citation type="submission" date="2016-09" db="EMBL/GenBank/DDBJ databases">
        <authorList>
            <person name="Capua I."/>
            <person name="De Benedictis P."/>
            <person name="Joannis T."/>
            <person name="Lombin L.H."/>
            <person name="Cattoli G."/>
        </authorList>
    </citation>
    <scope>NUCLEOTIDE SEQUENCE [LARGE SCALE GENOMIC DNA]</scope>
    <source>
        <strain evidence="1 2">LMG 25899</strain>
    </source>
</reference>
<name>A0A1E5L0D3_9ENTE</name>
<gene>
    <name evidence="1" type="ORF">BCR26_08795</name>
</gene>
<dbReference type="STRING" id="762845.BCR26_08795"/>
<dbReference type="AlphaFoldDB" id="A0A1E5L0D3"/>
<accession>A0A1E5L0D3</accession>
<evidence type="ECO:0000313" key="2">
    <source>
        <dbReference type="Proteomes" id="UP000095256"/>
    </source>
</evidence>
<proteinExistence type="predicted"/>
<sequence length="80" mass="9107">MLKEVFLEELAKIVACVENIPDGSDVVIKNQFYDVVVDWDFFDSKDGYFLNLAERLAEDEEEVGNLDEKKACSAGTEQDR</sequence>
<organism evidence="1 2">
    <name type="scientific">Enterococcus rivorum</name>
    <dbReference type="NCBI Taxonomy" id="762845"/>
    <lineage>
        <taxon>Bacteria</taxon>
        <taxon>Bacillati</taxon>
        <taxon>Bacillota</taxon>
        <taxon>Bacilli</taxon>
        <taxon>Lactobacillales</taxon>
        <taxon>Enterococcaceae</taxon>
        <taxon>Enterococcus</taxon>
    </lineage>
</organism>
<dbReference type="RefSeq" id="WP_069697440.1">
    <property type="nucleotide sequence ID" value="NZ_JAGGMA010000012.1"/>
</dbReference>
<protein>
    <submittedName>
        <fullName evidence="1">Uncharacterized protein</fullName>
    </submittedName>
</protein>
<evidence type="ECO:0000313" key="1">
    <source>
        <dbReference type="EMBL" id="OEH83567.1"/>
    </source>
</evidence>
<keyword evidence="2" id="KW-1185">Reference proteome</keyword>
<dbReference type="EMBL" id="MIEK01000005">
    <property type="protein sequence ID" value="OEH83567.1"/>
    <property type="molecule type" value="Genomic_DNA"/>
</dbReference>
<dbReference type="Proteomes" id="UP000095256">
    <property type="component" value="Unassembled WGS sequence"/>
</dbReference>
<comment type="caution">
    <text evidence="1">The sequence shown here is derived from an EMBL/GenBank/DDBJ whole genome shotgun (WGS) entry which is preliminary data.</text>
</comment>